<accession>A0AAJ0GZY7</accession>
<dbReference type="EMBL" id="JAUDZG010000002">
    <property type="protein sequence ID" value="KAK3309207.1"/>
    <property type="molecule type" value="Genomic_DNA"/>
</dbReference>
<dbReference type="AlphaFoldDB" id="A0AAJ0GZY7"/>
<dbReference type="Proteomes" id="UP001273166">
    <property type="component" value="Unassembled WGS sequence"/>
</dbReference>
<organism evidence="2 3">
    <name type="scientific">Chaetomium strumarium</name>
    <dbReference type="NCBI Taxonomy" id="1170767"/>
    <lineage>
        <taxon>Eukaryota</taxon>
        <taxon>Fungi</taxon>
        <taxon>Dikarya</taxon>
        <taxon>Ascomycota</taxon>
        <taxon>Pezizomycotina</taxon>
        <taxon>Sordariomycetes</taxon>
        <taxon>Sordariomycetidae</taxon>
        <taxon>Sordariales</taxon>
        <taxon>Chaetomiaceae</taxon>
        <taxon>Chaetomium</taxon>
    </lineage>
</organism>
<evidence type="ECO:0000256" key="1">
    <source>
        <dbReference type="SAM" id="MobiDB-lite"/>
    </source>
</evidence>
<feature type="compositionally biased region" description="Basic and acidic residues" evidence="1">
    <location>
        <begin position="1"/>
        <end position="10"/>
    </location>
</feature>
<protein>
    <submittedName>
        <fullName evidence="2">Uncharacterized protein</fullName>
    </submittedName>
</protein>
<feature type="region of interest" description="Disordered" evidence="1">
    <location>
        <begin position="1"/>
        <end position="28"/>
    </location>
</feature>
<feature type="region of interest" description="Disordered" evidence="1">
    <location>
        <begin position="151"/>
        <end position="190"/>
    </location>
</feature>
<reference evidence="2" key="1">
    <citation type="journal article" date="2023" name="Mol. Phylogenet. Evol.">
        <title>Genome-scale phylogeny and comparative genomics of the fungal order Sordariales.</title>
        <authorList>
            <person name="Hensen N."/>
            <person name="Bonometti L."/>
            <person name="Westerberg I."/>
            <person name="Brannstrom I.O."/>
            <person name="Guillou S."/>
            <person name="Cros-Aarteil S."/>
            <person name="Calhoun S."/>
            <person name="Haridas S."/>
            <person name="Kuo A."/>
            <person name="Mondo S."/>
            <person name="Pangilinan J."/>
            <person name="Riley R."/>
            <person name="LaButti K."/>
            <person name="Andreopoulos B."/>
            <person name="Lipzen A."/>
            <person name="Chen C."/>
            <person name="Yan M."/>
            <person name="Daum C."/>
            <person name="Ng V."/>
            <person name="Clum A."/>
            <person name="Steindorff A."/>
            <person name="Ohm R.A."/>
            <person name="Martin F."/>
            <person name="Silar P."/>
            <person name="Natvig D.O."/>
            <person name="Lalanne C."/>
            <person name="Gautier V."/>
            <person name="Ament-Velasquez S.L."/>
            <person name="Kruys A."/>
            <person name="Hutchinson M.I."/>
            <person name="Powell A.J."/>
            <person name="Barry K."/>
            <person name="Miller A.N."/>
            <person name="Grigoriev I.V."/>
            <person name="Debuchy R."/>
            <person name="Gladieux P."/>
            <person name="Hiltunen Thoren M."/>
            <person name="Johannesson H."/>
        </authorList>
    </citation>
    <scope>NUCLEOTIDE SEQUENCE</scope>
    <source>
        <strain evidence="2">CBS 333.67</strain>
    </source>
</reference>
<keyword evidence="3" id="KW-1185">Reference proteome</keyword>
<evidence type="ECO:0000313" key="2">
    <source>
        <dbReference type="EMBL" id="KAK3309207.1"/>
    </source>
</evidence>
<dbReference type="GeneID" id="87880607"/>
<feature type="compositionally biased region" description="Polar residues" evidence="1">
    <location>
        <begin position="12"/>
        <end position="25"/>
    </location>
</feature>
<proteinExistence type="predicted"/>
<gene>
    <name evidence="2" type="ORF">B0T15DRAFT_133706</name>
</gene>
<name>A0AAJ0GZY7_9PEZI</name>
<comment type="caution">
    <text evidence="2">The sequence shown here is derived from an EMBL/GenBank/DDBJ whole genome shotgun (WGS) entry which is preliminary data.</text>
</comment>
<dbReference type="RefSeq" id="XP_062724987.1">
    <property type="nucleotide sequence ID" value="XM_062861778.1"/>
</dbReference>
<evidence type="ECO:0000313" key="3">
    <source>
        <dbReference type="Proteomes" id="UP001273166"/>
    </source>
</evidence>
<reference evidence="2" key="2">
    <citation type="submission" date="2023-06" db="EMBL/GenBank/DDBJ databases">
        <authorList>
            <consortium name="Lawrence Berkeley National Laboratory"/>
            <person name="Mondo S.J."/>
            <person name="Hensen N."/>
            <person name="Bonometti L."/>
            <person name="Westerberg I."/>
            <person name="Brannstrom I.O."/>
            <person name="Guillou S."/>
            <person name="Cros-Aarteil S."/>
            <person name="Calhoun S."/>
            <person name="Haridas S."/>
            <person name="Kuo A."/>
            <person name="Pangilinan J."/>
            <person name="Riley R."/>
            <person name="Labutti K."/>
            <person name="Andreopoulos B."/>
            <person name="Lipzen A."/>
            <person name="Chen C."/>
            <person name="Yanf M."/>
            <person name="Daum C."/>
            <person name="Ng V."/>
            <person name="Clum A."/>
            <person name="Steindorff A."/>
            <person name="Ohm R."/>
            <person name="Martin F."/>
            <person name="Silar P."/>
            <person name="Natvig D."/>
            <person name="Lalanne C."/>
            <person name="Gautier V."/>
            <person name="Ament-Velasquez S.L."/>
            <person name="Kruys A."/>
            <person name="Hutchinson M.I."/>
            <person name="Powell A.J."/>
            <person name="Barry K."/>
            <person name="Miller A.N."/>
            <person name="Grigoriev I.V."/>
            <person name="Debuchy R."/>
            <person name="Gladieux P."/>
            <person name="Thoren M.H."/>
            <person name="Johannesson H."/>
        </authorList>
    </citation>
    <scope>NUCLEOTIDE SEQUENCE</scope>
    <source>
        <strain evidence="2">CBS 333.67</strain>
    </source>
</reference>
<sequence length="200" mass="22055">MGWKTVEKSTKNTKTGQNHAQNATKTGGKWSTGERGVYFCLLFDVSDVPFPFPFPFLSFLFSLLFMPSADGDTTRHGSIHCGPSRRESGVAACQTLARPRKYALRVSCLGYTACLGHQGRTKDMYHDWRHLQGPLRARFAGVDCSARPYMSRRHGAPDANDEQTNNDGECEHAPGESGTQLLPDSGTRSPRLGWQCPAVC</sequence>
<feature type="compositionally biased region" description="Polar residues" evidence="1">
    <location>
        <begin position="177"/>
        <end position="188"/>
    </location>
</feature>